<organism evidence="2">
    <name type="scientific">Caldithrix abyssi</name>
    <dbReference type="NCBI Taxonomy" id="187145"/>
    <lineage>
        <taxon>Bacteria</taxon>
        <taxon>Pseudomonadati</taxon>
        <taxon>Calditrichota</taxon>
        <taxon>Calditrichia</taxon>
        <taxon>Calditrichales</taxon>
        <taxon>Calditrichaceae</taxon>
        <taxon>Caldithrix</taxon>
    </lineage>
</organism>
<dbReference type="Proteomes" id="UP000886124">
    <property type="component" value="Unassembled WGS sequence"/>
</dbReference>
<reference evidence="2" key="1">
    <citation type="journal article" date="2020" name="mSystems">
        <title>Genome- and Community-Level Interaction Insights into Carbon Utilization and Element Cycling Functions of Hydrothermarchaeota in Hydrothermal Sediment.</title>
        <authorList>
            <person name="Zhou Z."/>
            <person name="Liu Y."/>
            <person name="Xu W."/>
            <person name="Pan J."/>
            <person name="Luo Z.H."/>
            <person name="Li M."/>
        </authorList>
    </citation>
    <scope>NUCLEOTIDE SEQUENCE [LARGE SCALE GENOMIC DNA]</scope>
    <source>
        <strain evidence="2">HyVt-527</strain>
    </source>
</reference>
<evidence type="ECO:0000313" key="2">
    <source>
        <dbReference type="EMBL" id="HHJ53633.1"/>
    </source>
</evidence>
<keyword evidence="1" id="KW-0732">Signal</keyword>
<gene>
    <name evidence="2" type="ORF">ENJ89_10595</name>
</gene>
<feature type="signal peptide" evidence="1">
    <location>
        <begin position="1"/>
        <end position="23"/>
    </location>
</feature>
<sequence>MKNKLFVLTAFLLILSIPVSSWAQFKRDSGQPDFSSILGQGQSGLYLGFIDPEKMQIHHSFSMSYGAGAGYGMMLAAYMNTIDYQISEKLFLRTNLGIMTSPYNSFGKDSFLNKPQFFGGADLTYKINNNTKIHLGVHRTPFGYYDPYYPNALYNPSPLR</sequence>
<feature type="chain" id="PRO_5030690522" description="Outer membrane protein beta-barrel domain-containing protein" evidence="1">
    <location>
        <begin position="24"/>
        <end position="160"/>
    </location>
</feature>
<protein>
    <recommendedName>
        <fullName evidence="3">Outer membrane protein beta-barrel domain-containing protein</fullName>
    </recommendedName>
</protein>
<name>A0A7V5PR11_CALAY</name>
<comment type="caution">
    <text evidence="2">The sequence shown here is derived from an EMBL/GenBank/DDBJ whole genome shotgun (WGS) entry which is preliminary data.</text>
</comment>
<accession>A0A7V5PR11</accession>
<dbReference type="EMBL" id="DROD01000673">
    <property type="protein sequence ID" value="HHJ53633.1"/>
    <property type="molecule type" value="Genomic_DNA"/>
</dbReference>
<evidence type="ECO:0008006" key="3">
    <source>
        <dbReference type="Google" id="ProtNLM"/>
    </source>
</evidence>
<proteinExistence type="predicted"/>
<evidence type="ECO:0000256" key="1">
    <source>
        <dbReference type="SAM" id="SignalP"/>
    </source>
</evidence>
<dbReference type="AlphaFoldDB" id="A0A7V5PR11"/>